<accession>H0QW07</accession>
<organism evidence="3 4">
    <name type="scientific">Gordonia effusa NBRC 100432</name>
    <dbReference type="NCBI Taxonomy" id="1077974"/>
    <lineage>
        <taxon>Bacteria</taxon>
        <taxon>Bacillati</taxon>
        <taxon>Actinomycetota</taxon>
        <taxon>Actinomycetes</taxon>
        <taxon>Mycobacteriales</taxon>
        <taxon>Gordoniaceae</taxon>
        <taxon>Gordonia</taxon>
    </lineage>
</organism>
<dbReference type="Proteomes" id="UP000035034">
    <property type="component" value="Unassembled WGS sequence"/>
</dbReference>
<feature type="region of interest" description="Disordered" evidence="1">
    <location>
        <begin position="462"/>
        <end position="487"/>
    </location>
</feature>
<feature type="transmembrane region" description="Helical" evidence="2">
    <location>
        <begin position="345"/>
        <end position="368"/>
    </location>
</feature>
<gene>
    <name evidence="3" type="ORF">GOEFS_018_00410</name>
</gene>
<proteinExistence type="predicted"/>
<dbReference type="OrthoDB" id="4373699at2"/>
<reference evidence="3 4" key="1">
    <citation type="submission" date="2011-12" db="EMBL/GenBank/DDBJ databases">
        <title>Whole genome shotgun sequence of Gordonia effusa NBRC 100432.</title>
        <authorList>
            <person name="Yoshida I."/>
            <person name="Takarada H."/>
            <person name="Hosoyama A."/>
            <person name="Tsuchikane K."/>
            <person name="Katsumata H."/>
            <person name="Yamazaki S."/>
            <person name="Fujita N."/>
        </authorList>
    </citation>
    <scope>NUCLEOTIDE SEQUENCE [LARGE SCALE GENOMIC DNA]</scope>
    <source>
        <strain evidence="3 4">NBRC 100432</strain>
    </source>
</reference>
<keyword evidence="4" id="KW-1185">Reference proteome</keyword>
<dbReference type="EMBL" id="BAEH01000018">
    <property type="protein sequence ID" value="GAB17008.1"/>
    <property type="molecule type" value="Genomic_DNA"/>
</dbReference>
<protein>
    <submittedName>
        <fullName evidence="3">Uncharacterized protein</fullName>
    </submittedName>
</protein>
<comment type="caution">
    <text evidence="3">The sequence shown here is derived from an EMBL/GenBank/DDBJ whole genome shotgun (WGS) entry which is preliminary data.</text>
</comment>
<evidence type="ECO:0000256" key="1">
    <source>
        <dbReference type="SAM" id="MobiDB-lite"/>
    </source>
</evidence>
<evidence type="ECO:0000256" key="2">
    <source>
        <dbReference type="SAM" id="Phobius"/>
    </source>
</evidence>
<feature type="transmembrane region" description="Helical" evidence="2">
    <location>
        <begin position="321"/>
        <end position="339"/>
    </location>
</feature>
<dbReference type="STRING" id="1077974.GOEFS_018_00410"/>
<keyword evidence="2" id="KW-1133">Transmembrane helix</keyword>
<dbReference type="eggNOG" id="COG0699">
    <property type="taxonomic scope" value="Bacteria"/>
</dbReference>
<feature type="compositionally biased region" description="Low complexity" evidence="1">
    <location>
        <begin position="462"/>
        <end position="475"/>
    </location>
</feature>
<keyword evidence="2" id="KW-0812">Transmembrane</keyword>
<sequence length="487" mass="51851">MTEVADHPVDDILRRAAEVLGDQPAPTAATGSRIVIDDGGDGSAAAKVAAACGRLDAAFDIVVGSADDVDGVRVVVFVVDTGCDNSSAMGPLIARQLRTVGRVALVCNEIDVFWNWPARLADFREQVDPWRLCPLFAVASEVSDDPASGIGALVEWLRAELGDAIDARSQLTAMAAALWAITPDDGQLTALRHRRAELVAERDRGRSDRLAGLRIGLTAARGSSVGQVHSRLRMVSVEGLARVETISTQQAARAVGDWLTDAIAECERSEIAELWARAARIEAVALLGIDAGPRRDLPLSRSPASQRALPNGRRRRSADDALVMVFGASTGLGIGRLVATQLVDAGLAGWSSMAATVLVGLAMALWVVRARRQAALRTAMRQWVTDTCADARTRIEQTIFAVVNDVEPLVVAAIARHYERDGRRAAQAVADIDTRLRKLRGRSQAASEAAALGREIARRLNSESSRNNLSRKSSSIGGTESLAAASK</sequence>
<evidence type="ECO:0000313" key="4">
    <source>
        <dbReference type="Proteomes" id="UP000035034"/>
    </source>
</evidence>
<dbReference type="RefSeq" id="WP_007316346.1">
    <property type="nucleotide sequence ID" value="NZ_BAEH01000018.1"/>
</dbReference>
<dbReference type="AlphaFoldDB" id="H0QW07"/>
<name>H0QW07_9ACTN</name>
<keyword evidence="2" id="KW-0472">Membrane</keyword>
<evidence type="ECO:0000313" key="3">
    <source>
        <dbReference type="EMBL" id="GAB17008.1"/>
    </source>
</evidence>